<keyword evidence="1" id="KW-0805">Transcription regulation</keyword>
<accession>A0A323URR6</accession>
<feature type="domain" description="HTH araC/xylS-type" evidence="4">
    <location>
        <begin position="270"/>
        <end position="370"/>
    </location>
</feature>
<dbReference type="PROSITE" id="PS01124">
    <property type="entry name" value="HTH_ARAC_FAMILY_2"/>
    <property type="match status" value="1"/>
</dbReference>
<proteinExistence type="predicted"/>
<keyword evidence="6" id="KW-1185">Reference proteome</keyword>
<dbReference type="SUPFAM" id="SSF46689">
    <property type="entry name" value="Homeodomain-like"/>
    <property type="match status" value="2"/>
</dbReference>
<keyword evidence="3" id="KW-0804">Transcription</keyword>
<dbReference type="InterPro" id="IPR035418">
    <property type="entry name" value="AraC-bd_2"/>
</dbReference>
<dbReference type="GO" id="GO:0003700">
    <property type="term" value="F:DNA-binding transcription factor activity"/>
    <property type="evidence" value="ECO:0007669"/>
    <property type="project" value="InterPro"/>
</dbReference>
<dbReference type="InterPro" id="IPR018062">
    <property type="entry name" value="HTH_AraC-typ_CS"/>
</dbReference>
<evidence type="ECO:0000256" key="1">
    <source>
        <dbReference type="ARBA" id="ARBA00023015"/>
    </source>
</evidence>
<organism evidence="5 6">
    <name type="scientific">Parazoarcus communis SWub3 = DSM 12120</name>
    <dbReference type="NCBI Taxonomy" id="1121029"/>
    <lineage>
        <taxon>Bacteria</taxon>
        <taxon>Pseudomonadati</taxon>
        <taxon>Pseudomonadota</taxon>
        <taxon>Betaproteobacteria</taxon>
        <taxon>Rhodocyclales</taxon>
        <taxon>Zoogloeaceae</taxon>
        <taxon>Parazoarcus</taxon>
    </lineage>
</organism>
<sequence length="372" mass="40743">MVYIANILTISLDAAPHPEPSRRPPMLLSTPASRPPTAFASLRQAADTLFHRDSHTIRCRQPDEASAQLRSVYSHHHLRLLGTQAHFDMRLHLVRAGRLELGALGFGTEVELKQQPPGRFTLVTTQLSGHSEIHTRGERHGGGAGMVVLDSAGQAVNKRFSADSCRINLRVDQAVLESKCAELLGRDVGGALVFHPALPAGTPAQLRWTAWLQMLLGCLDRGEADTRPCNPLLLRQIEEAGLLLLLTEIPHNRSALLATPEPEIAPRHVRRAEEFIRSHAAEALTLGDIAAAAGVSIRALTDGFRRARNTTPMIFLREQRLLGARAELQQADAVDTVTAIALRWGFGNPGRFAADYRRRFGESPSATMRRAA</sequence>
<dbReference type="OrthoDB" id="185346at2"/>
<protein>
    <recommendedName>
        <fullName evidence="4">HTH araC/xylS-type domain-containing protein</fullName>
    </recommendedName>
</protein>
<dbReference type="EMBL" id="QKOE01000016">
    <property type="protein sequence ID" value="PZA15214.1"/>
    <property type="molecule type" value="Genomic_DNA"/>
</dbReference>
<keyword evidence="2" id="KW-0238">DNA-binding</keyword>
<dbReference type="PANTHER" id="PTHR46796">
    <property type="entry name" value="HTH-TYPE TRANSCRIPTIONAL ACTIVATOR RHAS-RELATED"/>
    <property type="match status" value="1"/>
</dbReference>
<evidence type="ECO:0000256" key="3">
    <source>
        <dbReference type="ARBA" id="ARBA00023163"/>
    </source>
</evidence>
<dbReference type="SMART" id="SM00342">
    <property type="entry name" value="HTH_ARAC"/>
    <property type="match status" value="1"/>
</dbReference>
<reference evidence="5 6" key="1">
    <citation type="submission" date="2018-06" db="EMBL/GenBank/DDBJ databases">
        <title>Azoarcus communis strain SWub3 genome.</title>
        <authorList>
            <person name="Zorraquino Salvo V."/>
            <person name="Toubiana D."/>
            <person name="Blumwald E."/>
        </authorList>
    </citation>
    <scope>NUCLEOTIDE SEQUENCE [LARGE SCALE GENOMIC DNA]</scope>
    <source>
        <strain evidence="5 6">SWub3</strain>
    </source>
</reference>
<dbReference type="Gene3D" id="1.10.10.60">
    <property type="entry name" value="Homeodomain-like"/>
    <property type="match status" value="1"/>
</dbReference>
<evidence type="ECO:0000313" key="5">
    <source>
        <dbReference type="EMBL" id="PZA15214.1"/>
    </source>
</evidence>
<dbReference type="InterPro" id="IPR018060">
    <property type="entry name" value="HTH_AraC"/>
</dbReference>
<dbReference type="AlphaFoldDB" id="A0A323URR6"/>
<gene>
    <name evidence="5" type="ORF">DNK49_17855</name>
</gene>
<dbReference type="GO" id="GO:0043565">
    <property type="term" value="F:sequence-specific DNA binding"/>
    <property type="evidence" value="ECO:0007669"/>
    <property type="project" value="InterPro"/>
</dbReference>
<name>A0A323URR6_9RHOO</name>
<comment type="caution">
    <text evidence="5">The sequence shown here is derived from an EMBL/GenBank/DDBJ whole genome shotgun (WGS) entry which is preliminary data.</text>
</comment>
<dbReference type="PROSITE" id="PS00041">
    <property type="entry name" value="HTH_ARAC_FAMILY_1"/>
    <property type="match status" value="1"/>
</dbReference>
<evidence type="ECO:0000256" key="2">
    <source>
        <dbReference type="ARBA" id="ARBA00023125"/>
    </source>
</evidence>
<dbReference type="Proteomes" id="UP000248259">
    <property type="component" value="Unassembled WGS sequence"/>
</dbReference>
<dbReference type="Pfam" id="PF12833">
    <property type="entry name" value="HTH_18"/>
    <property type="match status" value="1"/>
</dbReference>
<dbReference type="InterPro" id="IPR050204">
    <property type="entry name" value="AraC_XylS_family_regulators"/>
</dbReference>
<dbReference type="Pfam" id="PF14525">
    <property type="entry name" value="AraC_binding_2"/>
    <property type="match status" value="1"/>
</dbReference>
<dbReference type="InterPro" id="IPR009057">
    <property type="entry name" value="Homeodomain-like_sf"/>
</dbReference>
<dbReference type="PANTHER" id="PTHR46796:SF12">
    <property type="entry name" value="HTH-TYPE DNA-BINDING TRANSCRIPTIONAL ACTIVATOR EUTR"/>
    <property type="match status" value="1"/>
</dbReference>
<evidence type="ECO:0000313" key="6">
    <source>
        <dbReference type="Proteomes" id="UP000248259"/>
    </source>
</evidence>
<evidence type="ECO:0000259" key="4">
    <source>
        <dbReference type="PROSITE" id="PS01124"/>
    </source>
</evidence>